<dbReference type="RefSeq" id="WP_069857407.1">
    <property type="nucleotide sequence ID" value="NZ_BDFE01000008.1"/>
</dbReference>
<name>A0A194AGK4_9BACT</name>
<dbReference type="InterPro" id="IPR014710">
    <property type="entry name" value="RmlC-like_jellyroll"/>
</dbReference>
<dbReference type="InterPro" id="IPR011051">
    <property type="entry name" value="RmlC_Cupin_sf"/>
</dbReference>
<dbReference type="EMBL" id="BDFE01000008">
    <property type="protein sequence ID" value="GAU07909.1"/>
    <property type="molecule type" value="Genomic_DNA"/>
</dbReference>
<dbReference type="STRING" id="1592317.DPF_0608"/>
<dbReference type="Proteomes" id="UP000095200">
    <property type="component" value="Unassembled WGS sequence"/>
</dbReference>
<dbReference type="OrthoDB" id="272049at2"/>
<protein>
    <submittedName>
        <fullName evidence="2">WxcM-like domain-containing protein</fullName>
    </submittedName>
</protein>
<reference evidence="3" key="1">
    <citation type="submission" date="2016-06" db="EMBL/GenBank/DDBJ databases">
        <title>Draft genome sequence of Desulfoplanes formicivorans strain Pf12B.</title>
        <authorList>
            <person name="Watanabe M."/>
            <person name="Kojima H."/>
            <person name="Fukui M."/>
        </authorList>
    </citation>
    <scope>NUCLEOTIDE SEQUENCE [LARGE SCALE GENOMIC DNA]</scope>
    <source>
        <strain evidence="3">Pf12B</strain>
    </source>
</reference>
<organism evidence="2 3">
    <name type="scientific">Desulfoplanes formicivorans</name>
    <dbReference type="NCBI Taxonomy" id="1592317"/>
    <lineage>
        <taxon>Bacteria</taxon>
        <taxon>Pseudomonadati</taxon>
        <taxon>Thermodesulfobacteriota</taxon>
        <taxon>Desulfovibrionia</taxon>
        <taxon>Desulfovibrionales</taxon>
        <taxon>Desulfoplanaceae</taxon>
        <taxon>Desulfoplanes</taxon>
    </lineage>
</organism>
<feature type="domain" description="Sugar 3,4-ketoisomerase QdtA cupin" evidence="1">
    <location>
        <begin position="12"/>
        <end position="139"/>
    </location>
</feature>
<proteinExistence type="predicted"/>
<gene>
    <name evidence="2" type="ORF">DPF_0608</name>
</gene>
<evidence type="ECO:0000313" key="3">
    <source>
        <dbReference type="Proteomes" id="UP000095200"/>
    </source>
</evidence>
<dbReference type="Pfam" id="PF05523">
    <property type="entry name" value="FdtA"/>
    <property type="match status" value="1"/>
</dbReference>
<dbReference type="InterPro" id="IPR008894">
    <property type="entry name" value="QdtA_cupin_dom"/>
</dbReference>
<evidence type="ECO:0000313" key="2">
    <source>
        <dbReference type="EMBL" id="GAU07909.1"/>
    </source>
</evidence>
<dbReference type="CDD" id="cd20292">
    <property type="entry name" value="cupin_QdtA-like"/>
    <property type="match status" value="1"/>
</dbReference>
<accession>A0A194AGK4</accession>
<dbReference type="Gene3D" id="2.60.120.10">
    <property type="entry name" value="Jelly Rolls"/>
    <property type="match status" value="1"/>
</dbReference>
<dbReference type="AlphaFoldDB" id="A0A194AGK4"/>
<comment type="caution">
    <text evidence="2">The sequence shown here is derived from an EMBL/GenBank/DDBJ whole genome shotgun (WGS) entry which is preliminary data.</text>
</comment>
<dbReference type="SUPFAM" id="SSF51182">
    <property type="entry name" value="RmlC-like cupins"/>
    <property type="match status" value="1"/>
</dbReference>
<keyword evidence="3" id="KW-1185">Reference proteome</keyword>
<sequence length="144" mass="16540">MRPSIPIRTIHDVSILTFPKITDPRGNLTFVEQEHHIPFAISRAYWIYDVPGGGKRGGHAYKNQQECIIALSGSFDVYLHDGSTQKTVSLNRAYYGLYIPSMIWRRMQNFSTNAVALILASHPYDQKDYIRDFEKFKTLNRTGS</sequence>
<evidence type="ECO:0000259" key="1">
    <source>
        <dbReference type="Pfam" id="PF05523"/>
    </source>
</evidence>